<keyword evidence="2" id="KW-1185">Reference proteome</keyword>
<protein>
    <submittedName>
        <fullName evidence="1">Uncharacterized protein</fullName>
    </submittedName>
</protein>
<organism evidence="1 2">
    <name type="scientific">Dermatophagoides farinae</name>
    <name type="common">American house dust mite</name>
    <dbReference type="NCBI Taxonomy" id="6954"/>
    <lineage>
        <taxon>Eukaryota</taxon>
        <taxon>Metazoa</taxon>
        <taxon>Ecdysozoa</taxon>
        <taxon>Arthropoda</taxon>
        <taxon>Chelicerata</taxon>
        <taxon>Arachnida</taxon>
        <taxon>Acari</taxon>
        <taxon>Acariformes</taxon>
        <taxon>Sarcoptiformes</taxon>
        <taxon>Astigmata</taxon>
        <taxon>Psoroptidia</taxon>
        <taxon>Analgoidea</taxon>
        <taxon>Pyroglyphidae</taxon>
        <taxon>Dermatophagoidinae</taxon>
        <taxon>Dermatophagoides</taxon>
    </lineage>
</organism>
<evidence type="ECO:0000313" key="2">
    <source>
        <dbReference type="Proteomes" id="UP000790347"/>
    </source>
</evidence>
<accession>A0A922L952</accession>
<reference evidence="1" key="1">
    <citation type="submission" date="2013-05" db="EMBL/GenBank/DDBJ databases">
        <authorList>
            <person name="Yim A.K.Y."/>
            <person name="Chan T.F."/>
            <person name="Ji K.M."/>
            <person name="Liu X.Y."/>
            <person name="Zhou J.W."/>
            <person name="Li R.Q."/>
            <person name="Yang K.Y."/>
            <person name="Li J."/>
            <person name="Li M."/>
            <person name="Law P.T.W."/>
            <person name="Wu Y.L."/>
            <person name="Cai Z.L."/>
            <person name="Qin H."/>
            <person name="Bao Y."/>
            <person name="Leung R.K.K."/>
            <person name="Ng P.K.S."/>
            <person name="Zou J."/>
            <person name="Zhong X.J."/>
            <person name="Ran P.X."/>
            <person name="Zhong N.S."/>
            <person name="Liu Z.G."/>
            <person name="Tsui S.K.W."/>
        </authorList>
    </citation>
    <scope>NUCLEOTIDE SEQUENCE</scope>
    <source>
        <strain evidence="1">Derf</strain>
        <tissue evidence="1">Whole organism</tissue>
    </source>
</reference>
<proteinExistence type="predicted"/>
<dbReference type="Proteomes" id="UP000790347">
    <property type="component" value="Unassembled WGS sequence"/>
</dbReference>
<name>A0A922L952_DERFA</name>
<reference evidence="1" key="2">
    <citation type="journal article" date="2022" name="Res Sq">
        <title>Comparative Genomics Reveals Insights into the Divergent Evolution of Astigmatic Mites and Household Pest Adaptations.</title>
        <authorList>
            <person name="Xiong Q."/>
            <person name="Wan A.T.-Y."/>
            <person name="Liu X.-Y."/>
            <person name="Fung C.S.-H."/>
            <person name="Xiao X."/>
            <person name="Malainual N."/>
            <person name="Hou J."/>
            <person name="Wang L."/>
            <person name="Wang M."/>
            <person name="Yang K."/>
            <person name="Cui Y."/>
            <person name="Leung E."/>
            <person name="Nong W."/>
            <person name="Shin S.-K."/>
            <person name="Au S."/>
            <person name="Jeong K.Y."/>
            <person name="Chew F.T."/>
            <person name="Hui J."/>
            <person name="Leung T.F."/>
            <person name="Tungtrongchitr A."/>
            <person name="Zhong N."/>
            <person name="Liu Z."/>
            <person name="Tsui S."/>
        </authorList>
    </citation>
    <scope>NUCLEOTIDE SEQUENCE</scope>
    <source>
        <strain evidence="1">Derf</strain>
        <tissue evidence="1">Whole organism</tissue>
    </source>
</reference>
<evidence type="ECO:0000313" key="1">
    <source>
        <dbReference type="EMBL" id="KAH9527154.1"/>
    </source>
</evidence>
<dbReference type="AlphaFoldDB" id="A0A922L952"/>
<comment type="caution">
    <text evidence="1">The sequence shown here is derived from an EMBL/GenBank/DDBJ whole genome shotgun (WGS) entry which is preliminary data.</text>
</comment>
<gene>
    <name evidence="1" type="ORF">DERF_001194</name>
</gene>
<sequence>MVMRQTKAAATIVLAYPRTFDCTGNDRIVLGHATKYESGNDHIDSSSYAIFHRSGDDRIAMDIRQTRKVATIALNQWRHSTRLATIAPSENGRQSMTEATIALNQ</sequence>
<dbReference type="EMBL" id="ASGP02000001">
    <property type="protein sequence ID" value="KAH9527154.1"/>
    <property type="molecule type" value="Genomic_DNA"/>
</dbReference>